<organism evidence="1 2">
    <name type="scientific">Cyclobacterium lianum</name>
    <dbReference type="NCBI Taxonomy" id="388280"/>
    <lineage>
        <taxon>Bacteria</taxon>
        <taxon>Pseudomonadati</taxon>
        <taxon>Bacteroidota</taxon>
        <taxon>Cytophagia</taxon>
        <taxon>Cytophagales</taxon>
        <taxon>Cyclobacteriaceae</taxon>
        <taxon>Cyclobacterium</taxon>
    </lineage>
</organism>
<gene>
    <name evidence="1" type="ORF">SAMN04488057_10397</name>
</gene>
<accession>A0A1M7L575</accession>
<evidence type="ECO:0000313" key="2">
    <source>
        <dbReference type="Proteomes" id="UP000184513"/>
    </source>
</evidence>
<protein>
    <submittedName>
        <fullName evidence="1">Uncharacterized protein</fullName>
    </submittedName>
</protein>
<name>A0A1M7L575_9BACT</name>
<reference evidence="1 2" key="1">
    <citation type="submission" date="2016-11" db="EMBL/GenBank/DDBJ databases">
        <authorList>
            <person name="Jaros S."/>
            <person name="Januszkiewicz K."/>
            <person name="Wedrychowicz H."/>
        </authorList>
    </citation>
    <scope>NUCLEOTIDE SEQUENCE [LARGE SCALE GENOMIC DNA]</scope>
    <source>
        <strain evidence="1 2">CGMCC 1.6102</strain>
    </source>
</reference>
<sequence>MFTGCLCSIFLSRCVFLQQAGSIFFRGASALEAAKKHKYGIIFYFYTEEFFTDKYIGNFANNICNDLSDRFISK</sequence>
<dbReference type="EMBL" id="FRCY01000003">
    <property type="protein sequence ID" value="SHM72675.1"/>
    <property type="molecule type" value="Genomic_DNA"/>
</dbReference>
<dbReference type="STRING" id="388280.SAMN04488057_10397"/>
<dbReference type="AlphaFoldDB" id="A0A1M7L575"/>
<keyword evidence="2" id="KW-1185">Reference proteome</keyword>
<dbReference type="Proteomes" id="UP000184513">
    <property type="component" value="Unassembled WGS sequence"/>
</dbReference>
<proteinExistence type="predicted"/>
<evidence type="ECO:0000313" key="1">
    <source>
        <dbReference type="EMBL" id="SHM72675.1"/>
    </source>
</evidence>